<dbReference type="GO" id="GO:0019369">
    <property type="term" value="P:arachidonate metabolic process"/>
    <property type="evidence" value="ECO:0007669"/>
    <property type="project" value="TreeGrafter"/>
</dbReference>
<dbReference type="InterPro" id="IPR016035">
    <property type="entry name" value="Acyl_Trfase/lysoPLipase"/>
</dbReference>
<dbReference type="GO" id="GO:0046486">
    <property type="term" value="P:glycerolipid metabolic process"/>
    <property type="evidence" value="ECO:0007669"/>
    <property type="project" value="UniProtKB-ARBA"/>
</dbReference>
<dbReference type="GO" id="GO:0016020">
    <property type="term" value="C:membrane"/>
    <property type="evidence" value="ECO:0007669"/>
    <property type="project" value="TreeGrafter"/>
</dbReference>
<evidence type="ECO:0000256" key="4">
    <source>
        <dbReference type="PROSITE-ProRule" id="PRU01161"/>
    </source>
</evidence>
<dbReference type="GO" id="GO:0047499">
    <property type="term" value="F:calcium-independent phospholipase A2 activity"/>
    <property type="evidence" value="ECO:0007669"/>
    <property type="project" value="TreeGrafter"/>
</dbReference>
<dbReference type="InterPro" id="IPR002641">
    <property type="entry name" value="PNPLA_dom"/>
</dbReference>
<evidence type="ECO:0000259" key="5">
    <source>
        <dbReference type="PROSITE" id="PS51635"/>
    </source>
</evidence>
<dbReference type="OrthoDB" id="194358at2759"/>
<dbReference type="EMBL" id="KZ678148">
    <property type="protein sequence ID" value="PSN60686.1"/>
    <property type="molecule type" value="Genomic_DNA"/>
</dbReference>
<evidence type="ECO:0000313" key="7">
    <source>
        <dbReference type="Proteomes" id="UP000240883"/>
    </source>
</evidence>
<keyword evidence="1 4" id="KW-0378">Hydrolase</keyword>
<dbReference type="Pfam" id="PF01734">
    <property type="entry name" value="Patatin"/>
    <property type="match status" value="1"/>
</dbReference>
<protein>
    <submittedName>
        <fullName evidence="6">FabD/lysophospholipase-like protein</fullName>
    </submittedName>
</protein>
<accession>A0A2T2N614</accession>
<evidence type="ECO:0000313" key="6">
    <source>
        <dbReference type="EMBL" id="PSN60686.1"/>
    </source>
</evidence>
<dbReference type="PANTHER" id="PTHR24185:SF1">
    <property type="entry name" value="CALCIUM-INDEPENDENT PHOSPHOLIPASE A2-GAMMA"/>
    <property type="match status" value="1"/>
</dbReference>
<keyword evidence="7" id="KW-1185">Reference proteome</keyword>
<evidence type="ECO:0000256" key="3">
    <source>
        <dbReference type="ARBA" id="ARBA00023098"/>
    </source>
</evidence>
<feature type="active site" description="Nucleophile" evidence="4">
    <location>
        <position position="161"/>
    </location>
</feature>
<dbReference type="STRING" id="1448308.A0A2T2N614"/>
<feature type="active site" description="Proton acceptor" evidence="4">
    <location>
        <position position="289"/>
    </location>
</feature>
<name>A0A2T2N614_CORCC</name>
<dbReference type="PROSITE" id="PS51635">
    <property type="entry name" value="PNPLA"/>
    <property type="match status" value="1"/>
</dbReference>
<dbReference type="AlphaFoldDB" id="A0A2T2N614"/>
<sequence length="541" mass="60352">MSSVILYTLLSAVKQHADFVSARASANINKLNVITKIYHANINVFYRDVGGAQNFINHSTCFCCLADLAEHPLPCGYILCTRCIKGFSTVSKTVSGVYFVSSCPLHHRVSFKPKLAGVRVLSLNSGGIRGIVILEVLRKLQEELGNSILILDFFDLVVGTSTGGILALGLGLKNWSVDHCTKMFLNMVDRAFTPKIWGLGGVKFGTTKYRTQPLQDALRDTFKEEMIFGSKFETPRSGRKVAVTSSNDTGGQAVIFTNYNQAASNQATSAASTYFKPFVNSRTKEGYLDRAVFHNNSVWIANYKSKLLWPNSEDFHPDILLLIGTGHHSVDTNSYLDPSRDGRGSQIRRKKFRKDIVGNSCNITAARYIRINPETKLFHDLQDEVRSKLRTYRMSVEIKTIAHRLVASSFYFEKSGPLREAGDRITIQGNVRCCFNAGSTNLRNLGRYIQGLQTLIFQPYLIVREVNYDGNAHKIYITDEVILDMVHRGSFQLESIAITATSQSALLSIDLHLIGDKNQQHQYSSTPISGFLRGFSEKKGL</sequence>
<reference evidence="6 7" key="1">
    <citation type="journal article" date="2018" name="Front. Microbiol.">
        <title>Genome-Wide Analysis of Corynespora cassiicola Leaf Fall Disease Putative Effectors.</title>
        <authorList>
            <person name="Lopez D."/>
            <person name="Ribeiro S."/>
            <person name="Label P."/>
            <person name="Fumanal B."/>
            <person name="Venisse J.S."/>
            <person name="Kohler A."/>
            <person name="de Oliveira R.R."/>
            <person name="Labutti K."/>
            <person name="Lipzen A."/>
            <person name="Lail K."/>
            <person name="Bauer D."/>
            <person name="Ohm R.A."/>
            <person name="Barry K.W."/>
            <person name="Spatafora J."/>
            <person name="Grigoriev I.V."/>
            <person name="Martin F.M."/>
            <person name="Pujade-Renaud V."/>
        </authorList>
    </citation>
    <scope>NUCLEOTIDE SEQUENCE [LARGE SCALE GENOMIC DNA]</scope>
    <source>
        <strain evidence="6 7">Philippines</strain>
    </source>
</reference>
<keyword evidence="3 4" id="KW-0443">Lipid metabolism</keyword>
<dbReference type="Proteomes" id="UP000240883">
    <property type="component" value="Unassembled WGS sequence"/>
</dbReference>
<feature type="domain" description="PNPLA" evidence="5">
    <location>
        <begin position="121"/>
        <end position="302"/>
    </location>
</feature>
<organism evidence="6 7">
    <name type="scientific">Corynespora cassiicola Philippines</name>
    <dbReference type="NCBI Taxonomy" id="1448308"/>
    <lineage>
        <taxon>Eukaryota</taxon>
        <taxon>Fungi</taxon>
        <taxon>Dikarya</taxon>
        <taxon>Ascomycota</taxon>
        <taxon>Pezizomycotina</taxon>
        <taxon>Dothideomycetes</taxon>
        <taxon>Pleosporomycetidae</taxon>
        <taxon>Pleosporales</taxon>
        <taxon>Corynesporascaceae</taxon>
        <taxon>Corynespora</taxon>
    </lineage>
</organism>
<proteinExistence type="predicted"/>
<dbReference type="SUPFAM" id="SSF52151">
    <property type="entry name" value="FabD/lysophospholipase-like"/>
    <property type="match status" value="1"/>
</dbReference>
<gene>
    <name evidence="6" type="ORF">BS50DRAFT_579203</name>
</gene>
<evidence type="ECO:0000256" key="2">
    <source>
        <dbReference type="ARBA" id="ARBA00022963"/>
    </source>
</evidence>
<dbReference type="Gene3D" id="3.40.1090.10">
    <property type="entry name" value="Cytosolic phospholipase A2 catalytic domain"/>
    <property type="match status" value="1"/>
</dbReference>
<comment type="caution">
    <text evidence="4">Lacks conserved residue(s) required for the propagation of feature annotation.</text>
</comment>
<evidence type="ECO:0000256" key="1">
    <source>
        <dbReference type="ARBA" id="ARBA00022801"/>
    </source>
</evidence>
<dbReference type="PANTHER" id="PTHR24185">
    <property type="entry name" value="CALCIUM-INDEPENDENT PHOSPHOLIPASE A2-GAMMA"/>
    <property type="match status" value="1"/>
</dbReference>
<dbReference type="GO" id="GO:0016042">
    <property type="term" value="P:lipid catabolic process"/>
    <property type="evidence" value="ECO:0007669"/>
    <property type="project" value="UniProtKB-UniRule"/>
</dbReference>
<feature type="short sequence motif" description="GXSXG" evidence="4">
    <location>
        <begin position="159"/>
        <end position="163"/>
    </location>
</feature>
<keyword evidence="2 4" id="KW-0442">Lipid degradation</keyword>